<dbReference type="PROSITE" id="PS50048">
    <property type="entry name" value="ZN2_CY6_FUNGAL_2"/>
    <property type="match status" value="1"/>
</dbReference>
<sequence length="761" mass="86781">MTSNSTQAVFPAPVWSGARPSQPTLMNHRKRSVKTRTSHACDRCRTMRTKCSGGERCVKCTKDDVVCAYGDRKRERNRNLDRDLADSLERIDLLEGENQVLLSSLRSLTASPSFQPTEHGDIVDLLSKYSSQEISDNAPSSSSQSNDRVRTKLHLSQTADREPVIDFVPQGETKADSSVGSPGRRGELSQVVDLDFGRGVAGFVGKMSEMAWIQRAWEHSLESPLESLSDLPRAEIDRHLSAAKDFTYFLDDTNVLSVDEDHIDERSWPPFHTSLILTEAYFHAMQGAFPFIQRDQFLEAMFNFPRHQSVWPWAERRWLALANLVWAIGSKWLHMAKLHHDTVEDHLVYYARSRALGLDHRVVFDHPDIPRVEAIGLLAFYLLINGSIARSWNTLGHATRHATALGLHLRVTDPSISQEDRERRTRTWYSLYSLEVFLAEITGRPKSISLLDVTVDIKTLQGPEDDAGEPPYRFSNVSSHTESRKTWIDFLNLDRDTPQGMTGGIMPWKSFASVGQSAPPSHFPQRLLLCQLSDRIASQLYSGALDDTWSQVQRKIGELQTELRRWEEKLPESLTIQSKGPTDSDPRVKIELNMYYHSLQMILHRPCLCTVVIENESDRSREFNRSCARACVHAAMSMLAIMPSNPSAHEAYQLLPWWTLLHYVAQTASVLLLELSLDCQHFEGEVGEVTEYLRKAMAYLWCMTEGSPSAYRAWRIFRRVLTDVSRRYEDLNVADIPEQARVPERWTAADEELLDDTFSYR</sequence>
<gene>
    <name evidence="8" type="ORF">B0A52_00575</name>
</gene>
<dbReference type="SMART" id="SM00066">
    <property type="entry name" value="GAL4"/>
    <property type="match status" value="1"/>
</dbReference>
<evidence type="ECO:0000256" key="6">
    <source>
        <dbReference type="SAM" id="MobiDB-lite"/>
    </source>
</evidence>
<dbReference type="SMART" id="SM00906">
    <property type="entry name" value="Fungal_trans"/>
    <property type="match status" value="1"/>
</dbReference>
<dbReference type="VEuPathDB" id="FungiDB:PV10_09162"/>
<dbReference type="PANTHER" id="PTHR47654">
    <property type="entry name" value="ZN(II)2CYS6 TRANSCRIPTION FACTOR (EUROFUNG)-RELATED"/>
    <property type="match status" value="1"/>
</dbReference>
<feature type="region of interest" description="Disordered" evidence="6">
    <location>
        <begin position="1"/>
        <end position="24"/>
    </location>
</feature>
<evidence type="ECO:0000256" key="3">
    <source>
        <dbReference type="ARBA" id="ARBA00023125"/>
    </source>
</evidence>
<accession>A0A438NHL9</accession>
<evidence type="ECO:0000256" key="4">
    <source>
        <dbReference type="ARBA" id="ARBA00023163"/>
    </source>
</evidence>
<reference evidence="8 9" key="1">
    <citation type="submission" date="2017-03" db="EMBL/GenBank/DDBJ databases">
        <title>Genomes of endolithic fungi from Antarctica.</title>
        <authorList>
            <person name="Coleine C."/>
            <person name="Masonjones S."/>
            <person name="Stajich J.E."/>
        </authorList>
    </citation>
    <scope>NUCLEOTIDE SEQUENCE [LARGE SCALE GENOMIC DNA]</scope>
    <source>
        <strain evidence="8 9">CCFEE 6314</strain>
    </source>
</reference>
<keyword evidence="2" id="KW-0805">Transcription regulation</keyword>
<dbReference type="InterPro" id="IPR001138">
    <property type="entry name" value="Zn2Cys6_DnaBD"/>
</dbReference>
<keyword evidence="4" id="KW-0804">Transcription</keyword>
<dbReference type="Gene3D" id="4.10.240.10">
    <property type="entry name" value="Zn(2)-C6 fungal-type DNA-binding domain"/>
    <property type="match status" value="1"/>
</dbReference>
<evidence type="ECO:0000256" key="2">
    <source>
        <dbReference type="ARBA" id="ARBA00023015"/>
    </source>
</evidence>
<dbReference type="SUPFAM" id="SSF57701">
    <property type="entry name" value="Zn2/Cys6 DNA-binding domain"/>
    <property type="match status" value="1"/>
</dbReference>
<dbReference type="OrthoDB" id="5296287at2759"/>
<dbReference type="PANTHER" id="PTHR47654:SF5">
    <property type="entry name" value="TRANSCRIPTION FACTOR DOMAIN-CONTAINING PROTEIN"/>
    <property type="match status" value="1"/>
</dbReference>
<dbReference type="GO" id="GO:0000981">
    <property type="term" value="F:DNA-binding transcription factor activity, RNA polymerase II-specific"/>
    <property type="evidence" value="ECO:0007669"/>
    <property type="project" value="InterPro"/>
</dbReference>
<dbReference type="CDD" id="cd12148">
    <property type="entry name" value="fungal_TF_MHR"/>
    <property type="match status" value="1"/>
</dbReference>
<evidence type="ECO:0000256" key="1">
    <source>
        <dbReference type="ARBA" id="ARBA00022723"/>
    </source>
</evidence>
<dbReference type="InterPro" id="IPR053230">
    <property type="entry name" value="Trans_reg_galc"/>
</dbReference>
<evidence type="ECO:0000313" key="8">
    <source>
        <dbReference type="EMBL" id="RVX75223.1"/>
    </source>
</evidence>
<comment type="caution">
    <text evidence="8">The sequence shown here is derived from an EMBL/GenBank/DDBJ whole genome shotgun (WGS) entry which is preliminary data.</text>
</comment>
<dbReference type="GO" id="GO:0006351">
    <property type="term" value="P:DNA-templated transcription"/>
    <property type="evidence" value="ECO:0007669"/>
    <property type="project" value="InterPro"/>
</dbReference>
<dbReference type="InterPro" id="IPR007219">
    <property type="entry name" value="XnlR_reg_dom"/>
</dbReference>
<dbReference type="Proteomes" id="UP000288859">
    <property type="component" value="Unassembled WGS sequence"/>
</dbReference>
<protein>
    <recommendedName>
        <fullName evidence="7">Zn(2)-C6 fungal-type domain-containing protein</fullName>
    </recommendedName>
</protein>
<feature type="domain" description="Zn(2)-C6 fungal-type" evidence="7">
    <location>
        <begin position="40"/>
        <end position="69"/>
    </location>
</feature>
<dbReference type="EMBL" id="NAJM01000002">
    <property type="protein sequence ID" value="RVX75223.1"/>
    <property type="molecule type" value="Genomic_DNA"/>
</dbReference>
<evidence type="ECO:0000256" key="5">
    <source>
        <dbReference type="ARBA" id="ARBA00023242"/>
    </source>
</evidence>
<feature type="region of interest" description="Disordered" evidence="6">
    <location>
        <begin position="133"/>
        <end position="185"/>
    </location>
</feature>
<dbReference type="GO" id="GO:0008270">
    <property type="term" value="F:zinc ion binding"/>
    <property type="evidence" value="ECO:0007669"/>
    <property type="project" value="InterPro"/>
</dbReference>
<keyword evidence="3" id="KW-0238">DNA-binding</keyword>
<dbReference type="GO" id="GO:0003677">
    <property type="term" value="F:DNA binding"/>
    <property type="evidence" value="ECO:0007669"/>
    <property type="project" value="UniProtKB-KW"/>
</dbReference>
<keyword evidence="5" id="KW-0539">Nucleus</keyword>
<proteinExistence type="predicted"/>
<organism evidence="8 9">
    <name type="scientific">Exophiala mesophila</name>
    <name type="common">Black yeast-like fungus</name>
    <dbReference type="NCBI Taxonomy" id="212818"/>
    <lineage>
        <taxon>Eukaryota</taxon>
        <taxon>Fungi</taxon>
        <taxon>Dikarya</taxon>
        <taxon>Ascomycota</taxon>
        <taxon>Pezizomycotina</taxon>
        <taxon>Eurotiomycetes</taxon>
        <taxon>Chaetothyriomycetidae</taxon>
        <taxon>Chaetothyriales</taxon>
        <taxon>Herpotrichiellaceae</taxon>
        <taxon>Exophiala</taxon>
    </lineage>
</organism>
<dbReference type="Pfam" id="PF04082">
    <property type="entry name" value="Fungal_trans"/>
    <property type="match status" value="1"/>
</dbReference>
<evidence type="ECO:0000313" key="9">
    <source>
        <dbReference type="Proteomes" id="UP000288859"/>
    </source>
</evidence>
<evidence type="ECO:0000259" key="7">
    <source>
        <dbReference type="PROSITE" id="PS50048"/>
    </source>
</evidence>
<dbReference type="AlphaFoldDB" id="A0A438NHL9"/>
<dbReference type="InterPro" id="IPR036864">
    <property type="entry name" value="Zn2-C6_fun-type_DNA-bd_sf"/>
</dbReference>
<dbReference type="PROSITE" id="PS00463">
    <property type="entry name" value="ZN2_CY6_FUNGAL_1"/>
    <property type="match status" value="1"/>
</dbReference>
<keyword evidence="1" id="KW-0479">Metal-binding</keyword>
<name>A0A438NHL9_EXOME</name>
<dbReference type="CDD" id="cd00067">
    <property type="entry name" value="GAL4"/>
    <property type="match status" value="1"/>
</dbReference>